<evidence type="ECO:0000313" key="1">
    <source>
        <dbReference type="EMBL" id="CAB4762466.1"/>
    </source>
</evidence>
<proteinExistence type="predicted"/>
<gene>
    <name evidence="1" type="ORF">UFOPK2844_01180</name>
</gene>
<name>A0A6J6USC4_9ZZZZ</name>
<protein>
    <submittedName>
        <fullName evidence="1">Unannotated protein</fullName>
    </submittedName>
</protein>
<organism evidence="1">
    <name type="scientific">freshwater metagenome</name>
    <dbReference type="NCBI Taxonomy" id="449393"/>
    <lineage>
        <taxon>unclassified sequences</taxon>
        <taxon>metagenomes</taxon>
        <taxon>ecological metagenomes</taxon>
    </lineage>
</organism>
<dbReference type="EMBL" id="CAEZZG010000034">
    <property type="protein sequence ID" value="CAB4762466.1"/>
    <property type="molecule type" value="Genomic_DNA"/>
</dbReference>
<dbReference type="AlphaFoldDB" id="A0A6J6USC4"/>
<accession>A0A6J6USC4</accession>
<sequence>MPTWEPIWIAYLDVSNVMSKLGSKHGIDAHEIKFLLEGSQGIIGLQVTDVKHGSRTFVRVDYSNKFVVEMYIDKKNSDYSEWSLRTAKLVRKNSKNGG</sequence>
<reference evidence="1" key="1">
    <citation type="submission" date="2020-05" db="EMBL/GenBank/DDBJ databases">
        <authorList>
            <person name="Chiriac C."/>
            <person name="Salcher M."/>
            <person name="Ghai R."/>
            <person name="Kavagutti S V."/>
        </authorList>
    </citation>
    <scope>NUCLEOTIDE SEQUENCE</scope>
</reference>